<proteinExistence type="predicted"/>
<evidence type="ECO:0000313" key="2">
    <source>
        <dbReference type="EMBL" id="MBW0481650.1"/>
    </source>
</evidence>
<evidence type="ECO:0000313" key="3">
    <source>
        <dbReference type="Proteomes" id="UP000765509"/>
    </source>
</evidence>
<dbReference type="EMBL" id="AVOT02006466">
    <property type="protein sequence ID" value="MBW0481650.1"/>
    <property type="molecule type" value="Genomic_DNA"/>
</dbReference>
<name>A0A9Q3CFM1_9BASI</name>
<keyword evidence="3" id="KW-1185">Reference proteome</keyword>
<reference evidence="2" key="1">
    <citation type="submission" date="2021-03" db="EMBL/GenBank/DDBJ databases">
        <title>Draft genome sequence of rust myrtle Austropuccinia psidii MF-1, a brazilian biotype.</title>
        <authorList>
            <person name="Quecine M.C."/>
            <person name="Pachon D.M.R."/>
            <person name="Bonatelli M.L."/>
            <person name="Correr F.H."/>
            <person name="Franceschini L.M."/>
            <person name="Leite T.F."/>
            <person name="Margarido G.R.A."/>
            <person name="Almeida C.A."/>
            <person name="Ferrarezi J.A."/>
            <person name="Labate C.A."/>
        </authorList>
    </citation>
    <scope>NUCLEOTIDE SEQUENCE</scope>
    <source>
        <strain evidence="2">MF-1</strain>
    </source>
</reference>
<evidence type="ECO:0000256" key="1">
    <source>
        <dbReference type="SAM" id="MobiDB-lite"/>
    </source>
</evidence>
<feature type="region of interest" description="Disordered" evidence="1">
    <location>
        <begin position="1"/>
        <end position="35"/>
    </location>
</feature>
<accession>A0A9Q3CFM1</accession>
<dbReference type="Proteomes" id="UP000765509">
    <property type="component" value="Unassembled WGS sequence"/>
</dbReference>
<gene>
    <name evidence="2" type="ORF">O181_021365</name>
</gene>
<protein>
    <submittedName>
        <fullName evidence="2">Uncharacterized protein</fullName>
    </submittedName>
</protein>
<organism evidence="2 3">
    <name type="scientific">Austropuccinia psidii MF-1</name>
    <dbReference type="NCBI Taxonomy" id="1389203"/>
    <lineage>
        <taxon>Eukaryota</taxon>
        <taxon>Fungi</taxon>
        <taxon>Dikarya</taxon>
        <taxon>Basidiomycota</taxon>
        <taxon>Pucciniomycotina</taxon>
        <taxon>Pucciniomycetes</taxon>
        <taxon>Pucciniales</taxon>
        <taxon>Sphaerophragmiaceae</taxon>
        <taxon>Austropuccinia</taxon>
    </lineage>
</organism>
<dbReference type="AlphaFoldDB" id="A0A9Q3CFM1"/>
<sequence>MGHLGPFWPNFNEGKRGQGGQSLSPKPQVGPPEPVFGPKLAKKALGPILTPFSAMASGNPRGHQRLKSTILFSSRGRFSHSSRNPVLKDAGMVHIWYYIPLCTIFDRQSNGNIFRTLFHDYKSRSSKFITNFEGGPLSSSVWQFLVAIRRSFQDPNHLALQELGWQFFQDHSKGHYKRLVIIQSAVKSASTSILLAQLN</sequence>
<comment type="caution">
    <text evidence="2">The sequence shown here is derived from an EMBL/GenBank/DDBJ whole genome shotgun (WGS) entry which is preliminary data.</text>
</comment>